<dbReference type="InterPro" id="IPR007543">
    <property type="entry name" value="LptD_C"/>
</dbReference>
<dbReference type="EMBL" id="UINC01220674">
    <property type="protein sequence ID" value="SVE48687.1"/>
    <property type="molecule type" value="Genomic_DNA"/>
</dbReference>
<dbReference type="Pfam" id="PF04453">
    <property type="entry name" value="LptD"/>
    <property type="match status" value="1"/>
</dbReference>
<name>A0A383DVU6_9ZZZZ</name>
<dbReference type="GO" id="GO:0061024">
    <property type="term" value="P:membrane organization"/>
    <property type="evidence" value="ECO:0007669"/>
    <property type="project" value="InterPro"/>
</dbReference>
<feature type="domain" description="LptD C-terminal" evidence="1">
    <location>
        <begin position="40"/>
        <end position="197"/>
    </location>
</feature>
<dbReference type="AlphaFoldDB" id="A0A383DVU6"/>
<evidence type="ECO:0000259" key="1">
    <source>
        <dbReference type="Pfam" id="PF04453"/>
    </source>
</evidence>
<gene>
    <name evidence="2" type="ORF">METZ01_LOCUS501541</name>
</gene>
<dbReference type="GO" id="GO:0019867">
    <property type="term" value="C:outer membrane"/>
    <property type="evidence" value="ECO:0007669"/>
    <property type="project" value="InterPro"/>
</dbReference>
<reference evidence="2" key="1">
    <citation type="submission" date="2018-05" db="EMBL/GenBank/DDBJ databases">
        <authorList>
            <person name="Lanie J.A."/>
            <person name="Ng W.-L."/>
            <person name="Kazmierczak K.M."/>
            <person name="Andrzejewski T.M."/>
            <person name="Davidsen T.M."/>
            <person name="Wayne K.J."/>
            <person name="Tettelin H."/>
            <person name="Glass J.I."/>
            <person name="Rusch D."/>
            <person name="Podicherti R."/>
            <person name="Tsui H.-C.T."/>
            <person name="Winkler M.E."/>
        </authorList>
    </citation>
    <scope>NUCLEOTIDE SEQUENCE</scope>
</reference>
<proteinExistence type="predicted"/>
<sequence length="199" mass="23399">MKKNPVFFLEHRKIFENGEINTEFSGTIENQEINQLKTDKKRGHIKSKGSFDISKNSYIDFAVHRTTDRNYLNTYKYGYSDTLESNVKLRGFRKNNYYSLESHIFQDLRKDFNQKEVPKILPRLILNLNSKEIFNKLNYQTNVEVLNILRSEGVDNKKFFFNQNIKFPLLFNDGTILEFGGHINAGLYHLDNFDNPVTG</sequence>
<protein>
    <recommendedName>
        <fullName evidence="1">LptD C-terminal domain-containing protein</fullName>
    </recommendedName>
</protein>
<accession>A0A383DVU6</accession>
<feature type="non-terminal residue" evidence="2">
    <location>
        <position position="199"/>
    </location>
</feature>
<organism evidence="2">
    <name type="scientific">marine metagenome</name>
    <dbReference type="NCBI Taxonomy" id="408172"/>
    <lineage>
        <taxon>unclassified sequences</taxon>
        <taxon>metagenomes</taxon>
        <taxon>ecological metagenomes</taxon>
    </lineage>
</organism>
<evidence type="ECO:0000313" key="2">
    <source>
        <dbReference type="EMBL" id="SVE48687.1"/>
    </source>
</evidence>